<feature type="modified residue" description="FMN phosphoryl threonine" evidence="6">
    <location>
        <position position="178"/>
    </location>
</feature>
<keyword evidence="6" id="KW-1278">Translocase</keyword>
<dbReference type="Gene3D" id="3.90.1010.20">
    <property type="match status" value="1"/>
</dbReference>
<evidence type="ECO:0000313" key="8">
    <source>
        <dbReference type="EMBL" id="SET12039.1"/>
    </source>
</evidence>
<keyword evidence="2 6" id="KW-0597">Phosphoprotein</keyword>
<dbReference type="GO" id="GO:0009055">
    <property type="term" value="F:electron transfer activity"/>
    <property type="evidence" value="ECO:0007669"/>
    <property type="project" value="InterPro"/>
</dbReference>
<evidence type="ECO:0000313" key="9">
    <source>
        <dbReference type="EMBL" id="SFR70079.1"/>
    </source>
</evidence>
<accession>A0A1I6ITX2</accession>
<dbReference type="GO" id="GO:0022900">
    <property type="term" value="P:electron transport chain"/>
    <property type="evidence" value="ECO:0007669"/>
    <property type="project" value="UniProtKB-UniRule"/>
</dbReference>
<dbReference type="RefSeq" id="WP_031471713.1">
    <property type="nucleotide sequence ID" value="NZ_FOIL01000005.1"/>
</dbReference>
<evidence type="ECO:0000256" key="4">
    <source>
        <dbReference type="ARBA" id="ARBA00022643"/>
    </source>
</evidence>
<dbReference type="AlphaFoldDB" id="A0A1I6ITX2"/>
<name>A0A1I6ITX2_9FIRM</name>
<dbReference type="eggNOG" id="COG4659">
    <property type="taxonomic scope" value="Bacteria"/>
</dbReference>
<dbReference type="EMBL" id="FOIL01000005">
    <property type="protein sequence ID" value="SET12039.1"/>
    <property type="molecule type" value="Genomic_DNA"/>
</dbReference>
<keyword evidence="6" id="KW-0812">Transmembrane</keyword>
<proteinExistence type="inferred from homology"/>
<keyword evidence="3 6" id="KW-0285">Flavoprotein</keyword>
<dbReference type="EMBL" id="FOZC01000003">
    <property type="protein sequence ID" value="SFR70079.1"/>
    <property type="molecule type" value="Genomic_DNA"/>
</dbReference>
<comment type="subcellular location">
    <subcellularLocation>
        <location evidence="6">Cell membrane</location>
        <topology evidence="6">Single-pass membrane protein</topology>
    </subcellularLocation>
</comment>
<evidence type="ECO:0000313" key="11">
    <source>
        <dbReference type="Proteomes" id="UP000214760"/>
    </source>
</evidence>
<keyword evidence="6" id="KW-1133">Transmembrane helix</keyword>
<comment type="cofactor">
    <cofactor evidence="6">
        <name>FMN</name>
        <dbReference type="ChEBI" id="CHEBI:58210"/>
    </cofactor>
</comment>
<dbReference type="PANTHER" id="PTHR36118">
    <property type="entry name" value="ION-TRANSLOCATING OXIDOREDUCTASE COMPLEX SUBUNIT G"/>
    <property type="match status" value="1"/>
</dbReference>
<keyword evidence="6" id="KW-0472">Membrane</keyword>
<evidence type="ECO:0000256" key="3">
    <source>
        <dbReference type="ARBA" id="ARBA00022630"/>
    </source>
</evidence>
<protein>
    <recommendedName>
        <fullName evidence="6">Ion-translocating oxidoreductase complex subunit G</fullName>
        <ecNumber evidence="6">7.-.-.-</ecNumber>
    </recommendedName>
    <alternativeName>
        <fullName evidence="6">Rnf electron transport complex subunit G</fullName>
    </alternativeName>
</protein>
<dbReference type="PANTHER" id="PTHR36118:SF1">
    <property type="entry name" value="ION-TRANSLOCATING OXIDOREDUCTASE COMPLEX SUBUNIT G"/>
    <property type="match status" value="1"/>
</dbReference>
<dbReference type="Pfam" id="PF04205">
    <property type="entry name" value="FMN_bind"/>
    <property type="match status" value="1"/>
</dbReference>
<evidence type="ECO:0000256" key="6">
    <source>
        <dbReference type="HAMAP-Rule" id="MF_00479"/>
    </source>
</evidence>
<evidence type="ECO:0000256" key="1">
    <source>
        <dbReference type="ARBA" id="ARBA00022448"/>
    </source>
</evidence>
<keyword evidence="1 6" id="KW-0813">Transport</keyword>
<evidence type="ECO:0000256" key="5">
    <source>
        <dbReference type="ARBA" id="ARBA00022982"/>
    </source>
</evidence>
<dbReference type="GO" id="GO:0005886">
    <property type="term" value="C:plasma membrane"/>
    <property type="evidence" value="ECO:0007669"/>
    <property type="project" value="UniProtKB-SubCell"/>
</dbReference>
<organism evidence="9 11">
    <name type="scientific">[Clostridium] aminophilum</name>
    <dbReference type="NCBI Taxonomy" id="1526"/>
    <lineage>
        <taxon>Bacteria</taxon>
        <taxon>Bacillati</taxon>
        <taxon>Bacillota</taxon>
        <taxon>Clostridia</taxon>
        <taxon>Lachnospirales</taxon>
        <taxon>Lachnospiraceae</taxon>
    </lineage>
</organism>
<sequence length="200" mass="20456">MNKGIIHDALVLFAITLIAGFALGAVHEVTLAPIQASKKAAATKTYQEVFADAASFGDTVVVSDSDSAAAVAGNDFGKVTVNDYMEALDASGAKIGYVVSATSGDGYKGPIQVAVGINNDGQITGIGFLTIDETPGLGMKAKDPEFKDQFAGKDAQFFELSKTGASADNQINCISGATFSSKATMNAVNAAVAFSKTLAK</sequence>
<keyword evidence="6" id="KW-1003">Cell membrane</keyword>
<dbReference type="InterPro" id="IPR007329">
    <property type="entry name" value="FMN-bd"/>
</dbReference>
<evidence type="ECO:0000256" key="2">
    <source>
        <dbReference type="ARBA" id="ARBA00022553"/>
    </source>
</evidence>
<keyword evidence="10" id="KW-1185">Reference proteome</keyword>
<keyword evidence="5 6" id="KW-0249">Electron transport</keyword>
<feature type="domain" description="FMN-binding" evidence="7">
    <location>
        <begin position="106"/>
        <end position="195"/>
    </location>
</feature>
<reference evidence="10 11" key="1">
    <citation type="submission" date="2016-10" db="EMBL/GenBank/DDBJ databases">
        <authorList>
            <person name="de Groot N.N."/>
        </authorList>
    </citation>
    <scope>NUCLEOTIDE SEQUENCE [LARGE SCALE GENOMIC DNA]</scope>
    <source>
        <strain evidence="9 11">F</strain>
        <strain evidence="8 10">KH1P1</strain>
    </source>
</reference>
<dbReference type="GO" id="GO:0010181">
    <property type="term" value="F:FMN binding"/>
    <property type="evidence" value="ECO:0007669"/>
    <property type="project" value="InterPro"/>
</dbReference>
<gene>
    <name evidence="6" type="primary">rnfG</name>
    <name evidence="9" type="ORF">SAMN02910262_00813</name>
    <name evidence="8" type="ORF">SAMN04487771_100581</name>
</gene>
<evidence type="ECO:0000259" key="7">
    <source>
        <dbReference type="SMART" id="SM00900"/>
    </source>
</evidence>
<dbReference type="Proteomes" id="UP000214760">
    <property type="component" value="Unassembled WGS sequence"/>
</dbReference>
<dbReference type="InterPro" id="IPR010209">
    <property type="entry name" value="Ion_transpt_RnfG/RsxG"/>
</dbReference>
<dbReference type="OrthoDB" id="9787579at2"/>
<dbReference type="SMART" id="SM00900">
    <property type="entry name" value="FMN_bind"/>
    <property type="match status" value="1"/>
</dbReference>
<evidence type="ECO:0000313" key="10">
    <source>
        <dbReference type="Proteomes" id="UP000199820"/>
    </source>
</evidence>
<comment type="similarity">
    <text evidence="6">Belongs to the RnfG family.</text>
</comment>
<comment type="subunit">
    <text evidence="6">The complex is composed of six subunits: RnfA, RnfB, RnfC, RnfD, RnfE and RnfG.</text>
</comment>
<dbReference type="HAMAP" id="MF_00479">
    <property type="entry name" value="RsxG_RnfG"/>
    <property type="match status" value="1"/>
</dbReference>
<dbReference type="EC" id="7.-.-.-" evidence="6"/>
<comment type="function">
    <text evidence="6">Part of a membrane-bound complex that couples electron transfer with translocation of ions across the membrane.</text>
</comment>
<dbReference type="Proteomes" id="UP000199820">
    <property type="component" value="Unassembled WGS sequence"/>
</dbReference>
<keyword evidence="4 6" id="KW-0288">FMN</keyword>
<dbReference type="PIRSF" id="PIRSF006091">
    <property type="entry name" value="E_trnsport_RnfG"/>
    <property type="match status" value="1"/>
</dbReference>
<dbReference type="STRING" id="1526.SAMN02910262_00813"/>